<evidence type="ECO:0000313" key="7">
    <source>
        <dbReference type="EMBL" id="KAH7516743.1"/>
    </source>
</evidence>
<dbReference type="PANTHER" id="PTHR48051">
    <property type="match status" value="1"/>
</dbReference>
<dbReference type="PANTHER" id="PTHR48051:SF46">
    <property type="entry name" value="LEUCINE RICH REPEAT-CONTAINING DOMAIN PROTEIN"/>
    <property type="match status" value="1"/>
</dbReference>
<feature type="region of interest" description="Disordered" evidence="4">
    <location>
        <begin position="987"/>
        <end position="1008"/>
    </location>
</feature>
<organism evidence="7 8">
    <name type="scientific">Ziziphus jujuba var. spinosa</name>
    <dbReference type="NCBI Taxonomy" id="714518"/>
    <lineage>
        <taxon>Eukaryota</taxon>
        <taxon>Viridiplantae</taxon>
        <taxon>Streptophyta</taxon>
        <taxon>Embryophyta</taxon>
        <taxon>Tracheophyta</taxon>
        <taxon>Spermatophyta</taxon>
        <taxon>Magnoliopsida</taxon>
        <taxon>eudicotyledons</taxon>
        <taxon>Gunneridae</taxon>
        <taxon>Pentapetalae</taxon>
        <taxon>rosids</taxon>
        <taxon>fabids</taxon>
        <taxon>Rosales</taxon>
        <taxon>Rhamnaceae</taxon>
        <taxon>Paliureae</taxon>
        <taxon>Ziziphus</taxon>
    </lineage>
</organism>
<dbReference type="InterPro" id="IPR050216">
    <property type="entry name" value="LRR_domain-containing"/>
</dbReference>
<comment type="caution">
    <text evidence="7">The sequence shown here is derived from an EMBL/GenBank/DDBJ whole genome shotgun (WGS) entry which is preliminary data.</text>
</comment>
<dbReference type="Pfam" id="PF23286">
    <property type="entry name" value="LRR_13"/>
    <property type="match status" value="1"/>
</dbReference>
<evidence type="ECO:0000259" key="6">
    <source>
        <dbReference type="Pfam" id="PF23286"/>
    </source>
</evidence>
<gene>
    <name evidence="7" type="ORF">FEM48_Zijuj10G0167300</name>
</gene>
<feature type="domain" description="Disease resistance protein RPS4B/Roq1-like leucine-rich repeats" evidence="6">
    <location>
        <begin position="90"/>
        <end position="172"/>
    </location>
</feature>
<dbReference type="InterPro" id="IPR045344">
    <property type="entry name" value="C-JID"/>
</dbReference>
<evidence type="ECO:0000313" key="8">
    <source>
        <dbReference type="Proteomes" id="UP000813462"/>
    </source>
</evidence>
<evidence type="ECO:0000256" key="4">
    <source>
        <dbReference type="SAM" id="MobiDB-lite"/>
    </source>
</evidence>
<evidence type="ECO:0000256" key="3">
    <source>
        <dbReference type="ARBA" id="ARBA00022821"/>
    </source>
</evidence>
<evidence type="ECO:0000259" key="5">
    <source>
        <dbReference type="Pfam" id="PF20160"/>
    </source>
</evidence>
<dbReference type="InterPro" id="IPR032675">
    <property type="entry name" value="LRR_dom_sf"/>
</dbReference>
<reference evidence="7" key="1">
    <citation type="journal article" date="2021" name="Front. Plant Sci.">
        <title>Chromosome-Scale Genome Assembly for Chinese Sour Jujube and Insights Into Its Genome Evolution and Domestication Signature.</title>
        <authorList>
            <person name="Shen L.-Y."/>
            <person name="Luo H."/>
            <person name="Wang X.-L."/>
            <person name="Wang X.-M."/>
            <person name="Qiu X.-J."/>
            <person name="Liu H."/>
            <person name="Zhou S.-S."/>
            <person name="Jia K.-H."/>
            <person name="Nie S."/>
            <person name="Bao Y.-T."/>
            <person name="Zhang R.-G."/>
            <person name="Yun Q.-Z."/>
            <person name="Chai Y.-H."/>
            <person name="Lu J.-Y."/>
            <person name="Li Y."/>
            <person name="Zhao S.-W."/>
            <person name="Mao J.-F."/>
            <person name="Jia S.-G."/>
            <person name="Mao Y.-M."/>
        </authorList>
    </citation>
    <scope>NUCLEOTIDE SEQUENCE</scope>
    <source>
        <strain evidence="7">AT0</strain>
        <tissue evidence="7">Leaf</tissue>
    </source>
</reference>
<dbReference type="GO" id="GO:0005737">
    <property type="term" value="C:cytoplasm"/>
    <property type="evidence" value="ECO:0007669"/>
    <property type="project" value="TreeGrafter"/>
</dbReference>
<proteinExistence type="predicted"/>
<dbReference type="Gene3D" id="3.80.10.10">
    <property type="entry name" value="Ribonuclease Inhibitor"/>
    <property type="match status" value="2"/>
</dbReference>
<feature type="domain" description="C-JID" evidence="5">
    <location>
        <begin position="363"/>
        <end position="493"/>
    </location>
</feature>
<evidence type="ECO:0008006" key="9">
    <source>
        <dbReference type="Google" id="ProtNLM"/>
    </source>
</evidence>
<dbReference type="Pfam" id="PF20160">
    <property type="entry name" value="C-JID"/>
    <property type="match status" value="1"/>
</dbReference>
<keyword evidence="1" id="KW-0433">Leucine-rich repeat</keyword>
<sequence length="1050" mass="118370">MLEMTKLRLLKIHNLRLEKLIVLNLSNCEYLVETPDFSRVPSLERLILEGCKRLSKIHPTIEKLKQVMLLNLKGCESLDSLPQGICFNFLETFILSGCTKLDRFPEIVGDTSHLSQLYLDGTAIKELPTSAERLSSLILLDLRECKNLLSLPDFICSFTSLENLNISGCSLIDQLPENIGSLEKLEKLDACRTAIRKAPSSIVQSNISFQLPESFSSLSSLTCLSLAECNLEEGAIPEDIGCLTLLERLELSGNNFMSLSDSISQLSNLRRFSVDNCRKLGSLPKLPLNVKHVQANDCPILNDHMTIWPSDEGFSFIDCRNSVKAEGCLTHHPLPMPEEHIATLFPKFIKDQIYHGGNLELRFPCARIPDWCIHMSSGSSKRIRLPEKDSNETWLGFALFIVFLIKKQENFHDGRYNTFCKFYTGEGCLQNPLEIESFNGFKVGSYGLCVYVPKTRFGNQLDRASHIEASISTDRSDVEVLECGLHVIFNKDVAKFTQDLVDTSNEHLNLTSIKHYKHILEKASELERSGDIHELQHDSSPRKQVFGTLHPTSQLRIDLNALLSRIFFEGSLYTRNLPIPFSFPIVGFVSGWFFHQSAGCNVVCYLPANILDDKSWIGLSLYATLKMSPSDSLKNYSDSKIAPPLLHIDLHSHGSSISHIKTLDNLPIMPHSQQPFLFHVPRVYFEEHQLNRCWGISVLFRTSIPNVEVERCGIRAIYEKDLGNVIEMINECQLGCADDEQLCYQAYEMLVESIIDTFQFVKPETKEQEMPIHSSYSSQSAQHVDKEVSTAYEQITIPRDPIVVHSKRKFMESSYKLFEERSSGDSKLGLIHLQIMAETPLFVNDLARWKEILRICLNSTSVGIGLPPDLKTDKDWRGIAICVAFSVQEHPNAIIDDENLHVAFRLLCHLSTDQACCLNPAPSYIAVDIYNECPGLVTENLGVRLLFKQDVEEFTKSITKCMTGFFDNLDPICQFMANESAQETHSHVDHELGSKSSTGNNNWYASSQPGNMTTEPTFPEKMGIAEIIVLRDSFLLNVAGEAATNLTFTL</sequence>
<dbReference type="EMBL" id="JAEACU010000010">
    <property type="protein sequence ID" value="KAH7516743.1"/>
    <property type="molecule type" value="Genomic_DNA"/>
</dbReference>
<protein>
    <recommendedName>
        <fullName evidence="9">Disease resistance-like protein DSC1</fullName>
    </recommendedName>
</protein>
<keyword evidence="3" id="KW-0611">Plant defense</keyword>
<feature type="compositionally biased region" description="Polar residues" evidence="4">
    <location>
        <begin position="994"/>
        <end position="1008"/>
    </location>
</feature>
<evidence type="ECO:0000256" key="2">
    <source>
        <dbReference type="ARBA" id="ARBA00022737"/>
    </source>
</evidence>
<dbReference type="SUPFAM" id="SSF52058">
    <property type="entry name" value="L domain-like"/>
    <property type="match status" value="1"/>
</dbReference>
<keyword evidence="2" id="KW-0677">Repeat</keyword>
<evidence type="ECO:0000256" key="1">
    <source>
        <dbReference type="ARBA" id="ARBA00022614"/>
    </source>
</evidence>
<dbReference type="InterPro" id="IPR058546">
    <property type="entry name" value="RPS4B/Roq1-like_LRR"/>
</dbReference>
<accession>A0A978UPJ1</accession>
<dbReference type="AlphaFoldDB" id="A0A978UPJ1"/>
<name>A0A978UPJ1_ZIZJJ</name>
<dbReference type="Proteomes" id="UP000813462">
    <property type="component" value="Unassembled WGS sequence"/>
</dbReference>